<organism evidence="2 5">
    <name type="scientific">Rotaria magnacalcarata</name>
    <dbReference type="NCBI Taxonomy" id="392030"/>
    <lineage>
        <taxon>Eukaryota</taxon>
        <taxon>Metazoa</taxon>
        <taxon>Spiralia</taxon>
        <taxon>Gnathifera</taxon>
        <taxon>Rotifera</taxon>
        <taxon>Eurotatoria</taxon>
        <taxon>Bdelloidea</taxon>
        <taxon>Philodinida</taxon>
        <taxon>Philodinidae</taxon>
        <taxon>Rotaria</taxon>
    </lineage>
</organism>
<dbReference type="EMBL" id="CAJNRE010000805">
    <property type="protein sequence ID" value="CAF1932183.1"/>
    <property type="molecule type" value="Genomic_DNA"/>
</dbReference>
<dbReference type="Proteomes" id="UP000663855">
    <property type="component" value="Unassembled WGS sequence"/>
</dbReference>
<evidence type="ECO:0000313" key="4">
    <source>
        <dbReference type="EMBL" id="CAF1932183.1"/>
    </source>
</evidence>
<reference evidence="2" key="1">
    <citation type="submission" date="2021-02" db="EMBL/GenBank/DDBJ databases">
        <authorList>
            <person name="Nowell W R."/>
        </authorList>
    </citation>
    <scope>NUCLEOTIDE SEQUENCE</scope>
</reference>
<dbReference type="EMBL" id="CAJNOW010015909">
    <property type="protein sequence ID" value="CAF1646039.1"/>
    <property type="molecule type" value="Genomic_DNA"/>
</dbReference>
<accession>A0A815ZHY0</accession>
<dbReference type="OrthoDB" id="9997580at2759"/>
<feature type="region of interest" description="Disordered" evidence="1">
    <location>
        <begin position="63"/>
        <end position="90"/>
    </location>
</feature>
<sequence>MIPTRIDDDHEPDVIDLTVPNCYYGSLNFPIRPPTPFADNSLWPARVSEENHTNGMITWSSPTLQTNLDDKTNHNHNTRLSRHHSSSVSRSNSTWRRTITKFLKRTKSNEHRTNVSSRASDAPHPYNFGVGEITRIDVTPPRSNGKRVHWIDDDEMILNLCHRFIEYLKLWVQNMLDNKNEDKYFKNCQITLYELDSSIDCQEIRKAFEDIVESAKQRNKTQLIEQQIYIENLLSRSVLLSSA</sequence>
<feature type="compositionally biased region" description="Basic residues" evidence="1">
    <location>
        <begin position="74"/>
        <end position="85"/>
    </location>
</feature>
<dbReference type="EMBL" id="CAJNOV010016044">
    <property type="protein sequence ID" value="CAF1583465.1"/>
    <property type="molecule type" value="Genomic_DNA"/>
</dbReference>
<dbReference type="AlphaFoldDB" id="A0A815ZHY0"/>
<name>A0A815ZHY0_9BILA</name>
<dbReference type="Proteomes" id="UP000663824">
    <property type="component" value="Unassembled WGS sequence"/>
</dbReference>
<evidence type="ECO:0000256" key="1">
    <source>
        <dbReference type="SAM" id="MobiDB-lite"/>
    </source>
</evidence>
<dbReference type="Proteomes" id="UP000663834">
    <property type="component" value="Unassembled WGS sequence"/>
</dbReference>
<gene>
    <name evidence="2" type="ORF">CJN711_LOCUS33240</name>
    <name evidence="3" type="ORF">KQP761_LOCUS29013</name>
    <name evidence="4" type="ORF">MBJ925_LOCUS4463</name>
</gene>
<proteinExistence type="predicted"/>
<evidence type="ECO:0000313" key="5">
    <source>
        <dbReference type="Proteomes" id="UP000663855"/>
    </source>
</evidence>
<protein>
    <submittedName>
        <fullName evidence="2">Uncharacterized protein</fullName>
    </submittedName>
</protein>
<comment type="caution">
    <text evidence="2">The sequence shown here is derived from an EMBL/GenBank/DDBJ whole genome shotgun (WGS) entry which is preliminary data.</text>
</comment>
<evidence type="ECO:0000313" key="2">
    <source>
        <dbReference type="EMBL" id="CAF1583465.1"/>
    </source>
</evidence>
<evidence type="ECO:0000313" key="3">
    <source>
        <dbReference type="EMBL" id="CAF1646039.1"/>
    </source>
</evidence>